<evidence type="ECO:0000313" key="3">
    <source>
        <dbReference type="Proteomes" id="UP000605568"/>
    </source>
</evidence>
<comment type="caution">
    <text evidence="2">The sequence shown here is derived from an EMBL/GenBank/DDBJ whole genome shotgun (WGS) entry which is preliminary data.</text>
</comment>
<gene>
    <name evidence="2" type="ORF">GCM10017774_37580</name>
</gene>
<sequence>MHVQCKFNAGSALRGGASMSVNDEWTGQSARCLQAALRMTHEAFAEHLGIGVRTVASWHQKPETKPRSGLQRELDTALATAPTDVTDRFHELINGGPLNLPDGAATDAELRLSEDATIVAALNWLDTHAGWDPGTARREVAARLAALDLHALQDRGVHRGRVDQRATARALAEYYGTSATGHGRYSAKFGMNTVSSTTVLTHPNWLDLDCPLFPKHDRLKLAGVTPGDNITMDEASADRAAQRLAETLALGNRMVNMPLFRLLDVDIRKHQLTGTVGVTDFVGYVVTMDLLEGELVDALTTGQPTRPRSLPLRDTYMPNLASALDVGGRMCAGGALALTAIARPADAFRSEPDYLLLIQERSGQVINAARRLAVIPKGFHQPLTDFRADAQVGATLRREMEEELFGRDDVDNTVGEQRHADPMHPTRQSEPMRWLLAEPGRLRMECTGFGLNLVSGNFEFASLIIIEDEEFWTRYGGDVQANWEASRLHQYSSRDAELLEELVNDVAWSNEGLFALLQGLRRLREIGGTRVDLPEIEWEIR</sequence>
<organism evidence="2 3">
    <name type="scientific">Lentzea cavernae</name>
    <dbReference type="NCBI Taxonomy" id="2020703"/>
    <lineage>
        <taxon>Bacteria</taxon>
        <taxon>Bacillati</taxon>
        <taxon>Actinomycetota</taxon>
        <taxon>Actinomycetes</taxon>
        <taxon>Pseudonocardiales</taxon>
        <taxon>Pseudonocardiaceae</taxon>
        <taxon>Lentzea</taxon>
    </lineage>
</organism>
<accession>A0ABQ3ME63</accession>
<reference evidence="3" key="1">
    <citation type="journal article" date="2019" name="Int. J. Syst. Evol. Microbiol.">
        <title>The Global Catalogue of Microorganisms (GCM) 10K type strain sequencing project: providing services to taxonomists for standard genome sequencing and annotation.</title>
        <authorList>
            <consortium name="The Broad Institute Genomics Platform"/>
            <consortium name="The Broad Institute Genome Sequencing Center for Infectious Disease"/>
            <person name="Wu L."/>
            <person name="Ma J."/>
        </authorList>
    </citation>
    <scope>NUCLEOTIDE SEQUENCE [LARGE SCALE GENOMIC DNA]</scope>
    <source>
        <strain evidence="3">CGMCC 4.7367</strain>
    </source>
</reference>
<dbReference type="PROSITE" id="PS50165">
    <property type="entry name" value="UVRC"/>
    <property type="match status" value="1"/>
</dbReference>
<name>A0ABQ3ME63_9PSEU</name>
<proteinExistence type="predicted"/>
<dbReference type="EMBL" id="BNAR01000005">
    <property type="protein sequence ID" value="GHH42025.1"/>
    <property type="molecule type" value="Genomic_DNA"/>
</dbReference>
<feature type="domain" description="UvrC family homology region profile" evidence="1">
    <location>
        <begin position="150"/>
        <end position="278"/>
    </location>
</feature>
<protein>
    <recommendedName>
        <fullName evidence="1">UvrC family homology region profile domain-containing protein</fullName>
    </recommendedName>
</protein>
<dbReference type="InterPro" id="IPR001162">
    <property type="entry name" value="UvrC_RNase_H_dom"/>
</dbReference>
<dbReference type="Proteomes" id="UP000605568">
    <property type="component" value="Unassembled WGS sequence"/>
</dbReference>
<evidence type="ECO:0000259" key="1">
    <source>
        <dbReference type="PROSITE" id="PS50165"/>
    </source>
</evidence>
<evidence type="ECO:0000313" key="2">
    <source>
        <dbReference type="EMBL" id="GHH42025.1"/>
    </source>
</evidence>
<keyword evidence="3" id="KW-1185">Reference proteome</keyword>